<comment type="caution">
    <text evidence="1">The sequence shown here is derived from an EMBL/GenBank/DDBJ whole genome shotgun (WGS) entry which is preliminary data.</text>
</comment>
<sequence length="78" mass="8582">MANHLTFSWSVSLAQKPRGCWLSVASPSSNTVLCVEATSMSTTCAIEYTAAYLNPDRVLMSRASFMLKTLTCERTKQS</sequence>
<name>A0A8T1TLY8_9STRA</name>
<organism evidence="1 2">
    <name type="scientific">Phytophthora cactorum</name>
    <dbReference type="NCBI Taxonomy" id="29920"/>
    <lineage>
        <taxon>Eukaryota</taxon>
        <taxon>Sar</taxon>
        <taxon>Stramenopiles</taxon>
        <taxon>Oomycota</taxon>
        <taxon>Peronosporomycetes</taxon>
        <taxon>Peronosporales</taxon>
        <taxon>Peronosporaceae</taxon>
        <taxon>Phytophthora</taxon>
    </lineage>
</organism>
<dbReference type="AlphaFoldDB" id="A0A8T1TLY8"/>
<evidence type="ECO:0000313" key="2">
    <source>
        <dbReference type="Proteomes" id="UP000688947"/>
    </source>
</evidence>
<gene>
    <name evidence="1" type="ORF">JG687_00017968</name>
</gene>
<dbReference type="EMBL" id="JAENGZ010002285">
    <property type="protein sequence ID" value="KAG6944258.1"/>
    <property type="molecule type" value="Genomic_DNA"/>
</dbReference>
<dbReference type="Proteomes" id="UP000688947">
    <property type="component" value="Unassembled WGS sequence"/>
</dbReference>
<reference evidence="1" key="1">
    <citation type="submission" date="2021-01" db="EMBL/GenBank/DDBJ databases">
        <title>Phytophthora aleatoria, a newly-described species from Pinus radiata is distinct from Phytophthora cactorum isolates based on comparative genomics.</title>
        <authorList>
            <person name="Mcdougal R."/>
            <person name="Panda P."/>
            <person name="Williams N."/>
            <person name="Studholme D.J."/>
        </authorList>
    </citation>
    <scope>NUCLEOTIDE SEQUENCE</scope>
    <source>
        <strain evidence="1">NZFS 3830</strain>
    </source>
</reference>
<protein>
    <submittedName>
        <fullName evidence="1">Uncharacterized protein</fullName>
    </submittedName>
</protein>
<proteinExistence type="predicted"/>
<evidence type="ECO:0000313" key="1">
    <source>
        <dbReference type="EMBL" id="KAG6944258.1"/>
    </source>
</evidence>
<accession>A0A8T1TLY8</accession>